<comment type="caution">
    <text evidence="1">The sequence shown here is derived from an EMBL/GenBank/DDBJ whole genome shotgun (WGS) entry which is preliminary data.</text>
</comment>
<protein>
    <submittedName>
        <fullName evidence="1">Uncharacterized protein</fullName>
    </submittedName>
</protein>
<dbReference type="RefSeq" id="WP_397614321.1">
    <property type="nucleotide sequence ID" value="NZ_JBIRRB010000011.1"/>
</dbReference>
<reference evidence="1 2" key="1">
    <citation type="submission" date="2024-10" db="EMBL/GenBank/DDBJ databases">
        <title>The Natural Products Discovery Center: Release of the First 8490 Sequenced Strains for Exploring Actinobacteria Biosynthetic Diversity.</title>
        <authorList>
            <person name="Kalkreuter E."/>
            <person name="Kautsar S.A."/>
            <person name="Yang D."/>
            <person name="Bader C.D."/>
            <person name="Teijaro C.N."/>
            <person name="Fluegel L."/>
            <person name="Davis C.M."/>
            <person name="Simpson J.R."/>
            <person name="Lauterbach L."/>
            <person name="Steele A.D."/>
            <person name="Gui C."/>
            <person name="Meng S."/>
            <person name="Li G."/>
            <person name="Viehrig K."/>
            <person name="Ye F."/>
            <person name="Su P."/>
            <person name="Kiefer A.F."/>
            <person name="Nichols A."/>
            <person name="Cepeda A.J."/>
            <person name="Yan W."/>
            <person name="Fan B."/>
            <person name="Jiang Y."/>
            <person name="Adhikari A."/>
            <person name="Zheng C.-J."/>
            <person name="Schuster L."/>
            <person name="Cowan T.M."/>
            <person name="Smanski M.J."/>
            <person name="Chevrette M.G."/>
            <person name="De Carvalho L.P.S."/>
            <person name="Shen B."/>
        </authorList>
    </citation>
    <scope>NUCLEOTIDE SEQUENCE [LARGE SCALE GENOMIC DNA]</scope>
    <source>
        <strain evidence="1 2">NPDC020979</strain>
    </source>
</reference>
<evidence type="ECO:0000313" key="2">
    <source>
        <dbReference type="Proteomes" id="UP001611162"/>
    </source>
</evidence>
<gene>
    <name evidence="1" type="ORF">ACH4TF_28315</name>
</gene>
<dbReference type="EMBL" id="JBIRRB010000011">
    <property type="protein sequence ID" value="MFI0914329.1"/>
    <property type="molecule type" value="Genomic_DNA"/>
</dbReference>
<name>A0ABW7T9Y7_9ACTN</name>
<proteinExistence type="predicted"/>
<sequence length="141" mass="15854">MNPKEEGVQARIFATALRTWAGIDVEEAPTAVRLEIREPPAWEYAGVINLTNCQQERILKLLRGELAENRPGYSSPERAAAVIQGLLTERRLAGRTHVDASDLVEAAPRIGRSRKWIAAHITELIEAGHLRETRRPARFRL</sequence>
<dbReference type="Proteomes" id="UP001611162">
    <property type="component" value="Unassembled WGS sequence"/>
</dbReference>
<evidence type="ECO:0000313" key="1">
    <source>
        <dbReference type="EMBL" id="MFI0914329.1"/>
    </source>
</evidence>
<keyword evidence="2" id="KW-1185">Reference proteome</keyword>
<accession>A0ABW7T9Y7</accession>
<organism evidence="1 2">
    <name type="scientific">Streptomyces abikoensis</name>
    <dbReference type="NCBI Taxonomy" id="97398"/>
    <lineage>
        <taxon>Bacteria</taxon>
        <taxon>Bacillati</taxon>
        <taxon>Actinomycetota</taxon>
        <taxon>Actinomycetes</taxon>
        <taxon>Kitasatosporales</taxon>
        <taxon>Streptomycetaceae</taxon>
        <taxon>Streptomyces</taxon>
    </lineage>
</organism>